<proteinExistence type="predicted"/>
<dbReference type="PaxDb" id="39947-A0A0P0WDG5"/>
<keyword evidence="3" id="KW-1185">Reference proteome</keyword>
<reference evidence="2 3" key="2">
    <citation type="journal article" date="2013" name="Plant Cell Physiol.">
        <title>Rice Annotation Project Database (RAP-DB): an integrative and interactive database for rice genomics.</title>
        <authorList>
            <person name="Sakai H."/>
            <person name="Lee S.S."/>
            <person name="Tanaka T."/>
            <person name="Numa H."/>
            <person name="Kim J."/>
            <person name="Kawahara Y."/>
            <person name="Wakimoto H."/>
            <person name="Yang C.C."/>
            <person name="Iwamoto M."/>
            <person name="Abe T."/>
            <person name="Yamada Y."/>
            <person name="Muto A."/>
            <person name="Inokuchi H."/>
            <person name="Ikemura T."/>
            <person name="Matsumoto T."/>
            <person name="Sasaki T."/>
            <person name="Itoh T."/>
        </authorList>
    </citation>
    <scope>NUCLEOTIDE SEQUENCE [LARGE SCALE GENOMIC DNA]</scope>
    <source>
        <strain evidence="3">cv. Nipponbare</strain>
    </source>
</reference>
<reference evidence="2 3" key="3">
    <citation type="journal article" date="2013" name="Rice">
        <title>Improvement of the Oryza sativa Nipponbare reference genome using next generation sequence and optical map data.</title>
        <authorList>
            <person name="Kawahara Y."/>
            <person name="de la Bastide M."/>
            <person name="Hamilton J.P."/>
            <person name="Kanamori H."/>
            <person name="McCombie W.R."/>
            <person name="Ouyang S."/>
            <person name="Schwartz D.C."/>
            <person name="Tanaka T."/>
            <person name="Wu J."/>
            <person name="Zhou S."/>
            <person name="Childs K.L."/>
            <person name="Davidson R.M."/>
            <person name="Lin H."/>
            <person name="Quesada-Ocampo L."/>
            <person name="Vaillancourt B."/>
            <person name="Sakai H."/>
            <person name="Lee S.S."/>
            <person name="Kim J."/>
            <person name="Numa H."/>
            <person name="Itoh T."/>
            <person name="Buell C.R."/>
            <person name="Matsumoto T."/>
        </authorList>
    </citation>
    <scope>NUCLEOTIDE SEQUENCE [LARGE SCALE GENOMIC DNA]</scope>
    <source>
        <strain evidence="3">cv. Nipponbare</strain>
    </source>
</reference>
<feature type="chain" id="PRO_5006056676" evidence="1">
    <location>
        <begin position="19"/>
        <end position="148"/>
    </location>
</feature>
<evidence type="ECO:0000313" key="3">
    <source>
        <dbReference type="Proteomes" id="UP000059680"/>
    </source>
</evidence>
<dbReference type="InParanoid" id="A0A0P0WDG5"/>
<accession>A0A0P0WDG5</accession>
<name>A0A0P0WDG5_ORYSJ</name>
<evidence type="ECO:0000256" key="1">
    <source>
        <dbReference type="SAM" id="SignalP"/>
    </source>
</evidence>
<gene>
    <name evidence="2" type="ordered locus">Os04g0561950</name>
    <name evidence="2" type="ORF">OSNPB_040561950</name>
</gene>
<feature type="signal peptide" evidence="1">
    <location>
        <begin position="1"/>
        <end position="18"/>
    </location>
</feature>
<dbReference type="Gramene" id="Os04t0561950-00">
    <property type="protein sequence ID" value="Os04t0561950-00"/>
    <property type="gene ID" value="Os04g0561950"/>
</dbReference>
<keyword evidence="1" id="KW-0732">Signal</keyword>
<dbReference type="Proteomes" id="UP000059680">
    <property type="component" value="Chromosome 4"/>
</dbReference>
<dbReference type="AlphaFoldDB" id="A0A0P0WDG5"/>
<dbReference type="EMBL" id="AP014960">
    <property type="protein sequence ID" value="BAS90483.1"/>
    <property type="molecule type" value="Genomic_DNA"/>
</dbReference>
<protein>
    <submittedName>
        <fullName evidence="2">Os04g0561950 protein</fullName>
    </submittedName>
</protein>
<evidence type="ECO:0000313" key="2">
    <source>
        <dbReference type="EMBL" id="BAS90483.1"/>
    </source>
</evidence>
<reference evidence="3" key="1">
    <citation type="journal article" date="2005" name="Nature">
        <title>The map-based sequence of the rice genome.</title>
        <authorList>
            <consortium name="International rice genome sequencing project (IRGSP)"/>
            <person name="Matsumoto T."/>
            <person name="Wu J."/>
            <person name="Kanamori H."/>
            <person name="Katayose Y."/>
            <person name="Fujisawa M."/>
            <person name="Namiki N."/>
            <person name="Mizuno H."/>
            <person name="Yamamoto K."/>
            <person name="Antonio B.A."/>
            <person name="Baba T."/>
            <person name="Sakata K."/>
            <person name="Nagamura Y."/>
            <person name="Aoki H."/>
            <person name="Arikawa K."/>
            <person name="Arita K."/>
            <person name="Bito T."/>
            <person name="Chiden Y."/>
            <person name="Fujitsuka N."/>
            <person name="Fukunaka R."/>
            <person name="Hamada M."/>
            <person name="Harada C."/>
            <person name="Hayashi A."/>
            <person name="Hijishita S."/>
            <person name="Honda M."/>
            <person name="Hosokawa S."/>
            <person name="Ichikawa Y."/>
            <person name="Idonuma A."/>
            <person name="Iijima M."/>
            <person name="Ikeda M."/>
            <person name="Ikeno M."/>
            <person name="Ito K."/>
            <person name="Ito S."/>
            <person name="Ito T."/>
            <person name="Ito Y."/>
            <person name="Ito Y."/>
            <person name="Iwabuchi A."/>
            <person name="Kamiya K."/>
            <person name="Karasawa W."/>
            <person name="Kurita K."/>
            <person name="Katagiri S."/>
            <person name="Kikuta A."/>
            <person name="Kobayashi H."/>
            <person name="Kobayashi N."/>
            <person name="Machita K."/>
            <person name="Maehara T."/>
            <person name="Masukawa M."/>
            <person name="Mizubayashi T."/>
            <person name="Mukai Y."/>
            <person name="Nagasaki H."/>
            <person name="Nagata Y."/>
            <person name="Naito S."/>
            <person name="Nakashima M."/>
            <person name="Nakama Y."/>
            <person name="Nakamichi Y."/>
            <person name="Nakamura M."/>
            <person name="Meguro A."/>
            <person name="Negishi M."/>
            <person name="Ohta I."/>
            <person name="Ohta T."/>
            <person name="Okamoto M."/>
            <person name="Ono N."/>
            <person name="Saji S."/>
            <person name="Sakaguchi M."/>
            <person name="Sakai K."/>
            <person name="Shibata M."/>
            <person name="Shimokawa T."/>
            <person name="Song J."/>
            <person name="Takazaki Y."/>
            <person name="Terasawa K."/>
            <person name="Tsugane M."/>
            <person name="Tsuji K."/>
            <person name="Ueda S."/>
            <person name="Waki K."/>
            <person name="Yamagata H."/>
            <person name="Yamamoto M."/>
            <person name="Yamamoto S."/>
            <person name="Yamane H."/>
            <person name="Yoshiki S."/>
            <person name="Yoshihara R."/>
            <person name="Yukawa K."/>
            <person name="Zhong H."/>
            <person name="Yano M."/>
            <person name="Yuan Q."/>
            <person name="Ouyang S."/>
            <person name="Liu J."/>
            <person name="Jones K.M."/>
            <person name="Gansberger K."/>
            <person name="Moffat K."/>
            <person name="Hill J."/>
            <person name="Bera J."/>
            <person name="Fadrosh D."/>
            <person name="Jin S."/>
            <person name="Johri S."/>
            <person name="Kim M."/>
            <person name="Overton L."/>
            <person name="Reardon M."/>
            <person name="Tsitrin T."/>
            <person name="Vuong H."/>
            <person name="Weaver B."/>
            <person name="Ciecko A."/>
            <person name="Tallon L."/>
            <person name="Jackson J."/>
            <person name="Pai G."/>
            <person name="Aken S.V."/>
            <person name="Utterback T."/>
            <person name="Reidmuller S."/>
            <person name="Feldblyum T."/>
            <person name="Hsiao J."/>
            <person name="Zismann V."/>
            <person name="Iobst S."/>
            <person name="de Vazeille A.R."/>
            <person name="Buell C.R."/>
            <person name="Ying K."/>
            <person name="Li Y."/>
            <person name="Lu T."/>
            <person name="Huang Y."/>
            <person name="Zhao Q."/>
            <person name="Feng Q."/>
            <person name="Zhang L."/>
            <person name="Zhu J."/>
            <person name="Weng Q."/>
            <person name="Mu J."/>
            <person name="Lu Y."/>
            <person name="Fan D."/>
            <person name="Liu Y."/>
            <person name="Guan J."/>
            <person name="Zhang Y."/>
            <person name="Yu S."/>
            <person name="Liu X."/>
            <person name="Zhang Y."/>
            <person name="Hong G."/>
            <person name="Han B."/>
            <person name="Choisne N."/>
            <person name="Demange N."/>
            <person name="Orjeda G."/>
            <person name="Samain S."/>
            <person name="Cattolico L."/>
            <person name="Pelletier E."/>
            <person name="Couloux A."/>
            <person name="Segurens B."/>
            <person name="Wincker P."/>
            <person name="D'Hont A."/>
            <person name="Scarpelli C."/>
            <person name="Weissenbach J."/>
            <person name="Salanoubat M."/>
            <person name="Quetier F."/>
            <person name="Yu Y."/>
            <person name="Kim H.R."/>
            <person name="Rambo T."/>
            <person name="Currie J."/>
            <person name="Collura K."/>
            <person name="Luo M."/>
            <person name="Yang T."/>
            <person name="Ammiraju J.S.S."/>
            <person name="Engler F."/>
            <person name="Soderlund C."/>
            <person name="Wing R.A."/>
            <person name="Palmer L.E."/>
            <person name="de la Bastide M."/>
            <person name="Spiegel L."/>
            <person name="Nascimento L."/>
            <person name="Zutavern T."/>
            <person name="O'Shaughnessy A."/>
            <person name="Dike S."/>
            <person name="Dedhia N."/>
            <person name="Preston R."/>
            <person name="Balija V."/>
            <person name="McCombie W.R."/>
            <person name="Chow T."/>
            <person name="Chen H."/>
            <person name="Chung M."/>
            <person name="Chen C."/>
            <person name="Shaw J."/>
            <person name="Wu H."/>
            <person name="Hsiao K."/>
            <person name="Chao Y."/>
            <person name="Chu M."/>
            <person name="Cheng C."/>
            <person name="Hour A."/>
            <person name="Lee P."/>
            <person name="Lin S."/>
            <person name="Lin Y."/>
            <person name="Liou J."/>
            <person name="Liu S."/>
            <person name="Hsing Y."/>
            <person name="Raghuvanshi S."/>
            <person name="Mohanty A."/>
            <person name="Bharti A.K."/>
            <person name="Gaur A."/>
            <person name="Gupta V."/>
            <person name="Kumar D."/>
            <person name="Ravi V."/>
            <person name="Vij S."/>
            <person name="Kapur A."/>
            <person name="Khurana P."/>
            <person name="Khurana P."/>
            <person name="Khurana J.P."/>
            <person name="Tyagi A.K."/>
            <person name="Gaikwad K."/>
            <person name="Singh A."/>
            <person name="Dalal V."/>
            <person name="Srivastava S."/>
            <person name="Dixit A."/>
            <person name="Pal A.K."/>
            <person name="Ghazi I.A."/>
            <person name="Yadav M."/>
            <person name="Pandit A."/>
            <person name="Bhargava A."/>
            <person name="Sureshbabu K."/>
            <person name="Batra K."/>
            <person name="Sharma T.R."/>
            <person name="Mohapatra T."/>
            <person name="Singh N.K."/>
            <person name="Messing J."/>
            <person name="Nelson A.B."/>
            <person name="Fuks G."/>
            <person name="Kavchok S."/>
            <person name="Keizer G."/>
            <person name="Linton E."/>
            <person name="Llaca V."/>
            <person name="Song R."/>
            <person name="Tanyolac B."/>
            <person name="Young S."/>
            <person name="Ho-Il K."/>
            <person name="Hahn J.H."/>
            <person name="Sangsakoo G."/>
            <person name="Vanavichit A."/>
            <person name="de Mattos Luiz.A.T."/>
            <person name="Zimmer P.D."/>
            <person name="Malone G."/>
            <person name="Dellagostin O."/>
            <person name="de Oliveira A.C."/>
            <person name="Bevan M."/>
            <person name="Bancroft I."/>
            <person name="Minx P."/>
            <person name="Cordum H."/>
            <person name="Wilson R."/>
            <person name="Cheng Z."/>
            <person name="Jin W."/>
            <person name="Jiang J."/>
            <person name="Leong S.A."/>
            <person name="Iwama H."/>
            <person name="Gojobori T."/>
            <person name="Itoh T."/>
            <person name="Niimura Y."/>
            <person name="Fujii Y."/>
            <person name="Habara T."/>
            <person name="Sakai H."/>
            <person name="Sato Y."/>
            <person name="Wilson G."/>
            <person name="Kumar K."/>
            <person name="McCouch S."/>
            <person name="Juretic N."/>
            <person name="Hoen D."/>
            <person name="Wright S."/>
            <person name="Bruskiewich R."/>
            <person name="Bureau T."/>
            <person name="Miyao A."/>
            <person name="Hirochika H."/>
            <person name="Nishikawa T."/>
            <person name="Kadowaki K."/>
            <person name="Sugiura M."/>
            <person name="Burr B."/>
            <person name="Sasaki T."/>
        </authorList>
    </citation>
    <scope>NUCLEOTIDE SEQUENCE [LARGE SCALE GENOMIC DNA]</scope>
    <source>
        <strain evidence="3">cv. Nipponbare</strain>
    </source>
</reference>
<organism evidence="2 3">
    <name type="scientific">Oryza sativa subsp. japonica</name>
    <name type="common">Rice</name>
    <dbReference type="NCBI Taxonomy" id="39947"/>
    <lineage>
        <taxon>Eukaryota</taxon>
        <taxon>Viridiplantae</taxon>
        <taxon>Streptophyta</taxon>
        <taxon>Embryophyta</taxon>
        <taxon>Tracheophyta</taxon>
        <taxon>Spermatophyta</taxon>
        <taxon>Magnoliopsida</taxon>
        <taxon>Liliopsida</taxon>
        <taxon>Poales</taxon>
        <taxon>Poaceae</taxon>
        <taxon>BOP clade</taxon>
        <taxon>Oryzoideae</taxon>
        <taxon>Oryzeae</taxon>
        <taxon>Oryzinae</taxon>
        <taxon>Oryza</taxon>
        <taxon>Oryza sativa</taxon>
    </lineage>
</organism>
<sequence>MLWSWILKLSVLCRPTLETRNLYASPCSTVKLAPFGPLPLIRMPSGEGSCFPLVTAMPCLVAGLVPVADQHGVLAGRRIEGDGDQRAAADADGAKAAGGLVEGERREVEEAADLVLGLHLVGEVLARRDRAVRAGHAVLPRVLPVLKP</sequence>